<reference evidence="2 3" key="1">
    <citation type="journal article" date="2022" name="Allergy">
        <title>Genome assembly and annotation of Periplaneta americana reveal a comprehensive cockroach allergen profile.</title>
        <authorList>
            <person name="Wang L."/>
            <person name="Xiong Q."/>
            <person name="Saelim N."/>
            <person name="Wang L."/>
            <person name="Nong W."/>
            <person name="Wan A.T."/>
            <person name="Shi M."/>
            <person name="Liu X."/>
            <person name="Cao Q."/>
            <person name="Hui J.H.L."/>
            <person name="Sookrung N."/>
            <person name="Leung T.F."/>
            <person name="Tungtrongchitr A."/>
            <person name="Tsui S.K.W."/>
        </authorList>
    </citation>
    <scope>NUCLEOTIDE SEQUENCE [LARGE SCALE GENOMIC DNA]</scope>
    <source>
        <strain evidence="2">PWHHKU_190912</strain>
    </source>
</reference>
<evidence type="ECO:0000313" key="3">
    <source>
        <dbReference type="Proteomes" id="UP001148838"/>
    </source>
</evidence>
<sequence length="1098" mass="123389">MLSYTADYSQYNGNQGSRQTNANSNNQQPAYRGQSPYKQAPQAPPQEPQRNAAYAQPSYNNQQDVYVQNIDPQEYNENYNTAWPEKQPPDRHTITTWHRKLLETGSLVEKTPRGKKVTEAQVDRIQQAFQQSPCQSVRRASRELAIPKSTIHDVLHKSDMLLKIDIENGYLQKVEFSDEYTFHVCGIVNRHNCRIWGSENPHVVRELERDNPKINTDDQAQYNQQAAARQPNKSPTRSDRNELNFAPQTSSTTSTTIPPTTTITTTTTTLRTTTAPSTTTTTTTVVPPRQQTRLREDPTTTTNTNKYNAVLAAIATSSPNERPSVRTTTTHFPSIPDFDTPYLLTLQDSTAQPSSRQTSTTLTNTVSRQRDTQQPKSRRITLTSAISLDDPFSTAAKSNQPSRSRGSPQRISIDLSTETATGRRGSEVISLSAPLSGTSRANPPSRGQEGNARRTATKSFTVIDNTDSNNKAFSLDAEIKAIENSFAQNSGQRRGEERSRGSSSRSDSTRTQNQRGSVEPVQRARLVSDTAASPNNVRAPQDSSSSRNPATPPRTPQARQPETPSPRSAPEVTTRSSPRTASNEIVSSPSIRISSTSRGSEAQKEPPPTSSPSALRSSYRASLVEPDDVHSGLSRNSIVQQSDVPTNARTRSRGGSQRKPTSCADAVDSNSNTGCDEKPQIRHGHGQLFHSPKAVRAILGRTLSTTRCRHPDCSELEPLGHVLGQCPKGELLINARHHRVRHALAILLKTLNWEIHEEVHCVSSDGSFRRADIIAINGRLKRALVLDPTIRFERNLNQATEVDIEKKSIYEPCLPYLSQKFNVPLKQWSVIGLLFGSRGENTQTIRENTEILLEASGAIGLEVNPEKTKYMIMSRDQNIVRNGNIKIGDLSFEEVEKFKYLGATVTNINDTREEIKRRINMGNACYYSIEKLLSTSLLSKNLKVRIYKTVILPVLLYGCETWTLTLREEHRFRVFENKVLRKIFGAKRDEVTGEWRKLHNTELHALYSSPDIIRNIKSRRLRWAGHVARMGESRNAYRVLVGRPEGKRPLGRPRRRWEDNIKMDLREVGYDDRDWINLAQDRDRWRAYVRAAMNLRVP</sequence>
<proteinExistence type="predicted"/>
<feature type="compositionally biased region" description="Low complexity" evidence="1">
    <location>
        <begin position="246"/>
        <end position="291"/>
    </location>
</feature>
<name>A0ABQ8TRI6_PERAM</name>
<feature type="compositionally biased region" description="Polar residues" evidence="1">
    <location>
        <begin position="348"/>
        <end position="367"/>
    </location>
</feature>
<feature type="region of interest" description="Disordered" evidence="1">
    <location>
        <begin position="1"/>
        <end position="52"/>
    </location>
</feature>
<dbReference type="PANTHER" id="PTHR47027:SF20">
    <property type="entry name" value="REVERSE TRANSCRIPTASE-LIKE PROTEIN WITH RNA-DIRECTED DNA POLYMERASE DOMAIN"/>
    <property type="match status" value="1"/>
</dbReference>
<feature type="compositionally biased region" description="Low complexity" evidence="1">
    <location>
        <begin position="587"/>
        <end position="600"/>
    </location>
</feature>
<feature type="region of interest" description="Disordered" evidence="1">
    <location>
        <begin position="484"/>
        <end position="685"/>
    </location>
</feature>
<feature type="region of interest" description="Disordered" evidence="1">
    <location>
        <begin position="222"/>
        <end position="336"/>
    </location>
</feature>
<evidence type="ECO:0000256" key="1">
    <source>
        <dbReference type="SAM" id="MobiDB-lite"/>
    </source>
</evidence>
<accession>A0ABQ8TRI6</accession>
<feature type="compositionally biased region" description="Polar residues" evidence="1">
    <location>
        <begin position="315"/>
        <end position="332"/>
    </location>
</feature>
<feature type="compositionally biased region" description="Polar residues" evidence="1">
    <location>
        <begin position="1"/>
        <end position="29"/>
    </location>
</feature>
<evidence type="ECO:0008006" key="4">
    <source>
        <dbReference type="Google" id="ProtNLM"/>
    </source>
</evidence>
<organism evidence="2 3">
    <name type="scientific">Periplaneta americana</name>
    <name type="common">American cockroach</name>
    <name type="synonym">Blatta americana</name>
    <dbReference type="NCBI Taxonomy" id="6978"/>
    <lineage>
        <taxon>Eukaryota</taxon>
        <taxon>Metazoa</taxon>
        <taxon>Ecdysozoa</taxon>
        <taxon>Arthropoda</taxon>
        <taxon>Hexapoda</taxon>
        <taxon>Insecta</taxon>
        <taxon>Pterygota</taxon>
        <taxon>Neoptera</taxon>
        <taxon>Polyneoptera</taxon>
        <taxon>Dictyoptera</taxon>
        <taxon>Blattodea</taxon>
        <taxon>Blattoidea</taxon>
        <taxon>Blattidae</taxon>
        <taxon>Blattinae</taxon>
        <taxon>Periplaneta</taxon>
    </lineage>
</organism>
<feature type="compositionally biased region" description="Polar residues" evidence="1">
    <location>
        <begin position="395"/>
        <end position="420"/>
    </location>
</feature>
<dbReference type="PANTHER" id="PTHR47027">
    <property type="entry name" value="REVERSE TRANSCRIPTASE DOMAIN-CONTAINING PROTEIN"/>
    <property type="match status" value="1"/>
</dbReference>
<feature type="compositionally biased region" description="Polar residues" evidence="1">
    <location>
        <begin position="457"/>
        <end position="467"/>
    </location>
</feature>
<feature type="compositionally biased region" description="Polar residues" evidence="1">
    <location>
        <begin position="633"/>
        <end position="660"/>
    </location>
</feature>
<evidence type="ECO:0000313" key="2">
    <source>
        <dbReference type="EMBL" id="KAJ4448731.1"/>
    </source>
</evidence>
<dbReference type="EMBL" id="JAJSOF020000003">
    <property type="protein sequence ID" value="KAJ4448731.1"/>
    <property type="molecule type" value="Genomic_DNA"/>
</dbReference>
<feature type="compositionally biased region" description="Polar residues" evidence="1">
    <location>
        <begin position="433"/>
        <end position="442"/>
    </location>
</feature>
<keyword evidence="3" id="KW-1185">Reference proteome</keyword>
<feature type="compositionally biased region" description="Polar residues" evidence="1">
    <location>
        <begin position="530"/>
        <end position="549"/>
    </location>
</feature>
<comment type="caution">
    <text evidence="2">The sequence shown here is derived from an EMBL/GenBank/DDBJ whole genome shotgun (WGS) entry which is preliminary data.</text>
</comment>
<feature type="compositionally biased region" description="Polar residues" evidence="1">
    <location>
        <begin position="374"/>
        <end position="386"/>
    </location>
</feature>
<feature type="region of interest" description="Disordered" evidence="1">
    <location>
        <begin position="348"/>
        <end position="467"/>
    </location>
</feature>
<gene>
    <name evidence="2" type="ORF">ANN_00122</name>
</gene>
<feature type="compositionally biased region" description="Low complexity" evidence="1">
    <location>
        <begin position="501"/>
        <end position="515"/>
    </location>
</feature>
<feature type="compositionally biased region" description="Polar residues" evidence="1">
    <location>
        <begin position="557"/>
        <end position="586"/>
    </location>
</feature>
<feature type="compositionally biased region" description="Polar residues" evidence="1">
    <location>
        <begin position="611"/>
        <end position="620"/>
    </location>
</feature>
<dbReference type="Proteomes" id="UP001148838">
    <property type="component" value="Unassembled WGS sequence"/>
</dbReference>
<protein>
    <recommendedName>
        <fullName evidence="4">Reverse transcriptase</fullName>
    </recommendedName>
</protein>